<evidence type="ECO:0008006" key="4">
    <source>
        <dbReference type="Google" id="ProtNLM"/>
    </source>
</evidence>
<dbReference type="Proteomes" id="UP001233535">
    <property type="component" value="Unassembled WGS sequence"/>
</dbReference>
<keyword evidence="1" id="KW-0472">Membrane</keyword>
<sequence length="132" mass="14284">MTPREHDTMNSHDERFDQAMRDLHAQAVSQVSTATRARLRVARHAAARPAEREPRRGFNWVLGSGLAAVFAVAIGLQLRPARTPVPAPSATPVASTNAAAFDAETAIAVLDENPDFYLWLASNDDAVPSLEP</sequence>
<feature type="transmembrane region" description="Helical" evidence="1">
    <location>
        <begin position="58"/>
        <end position="78"/>
    </location>
</feature>
<protein>
    <recommendedName>
        <fullName evidence="4">DUF3619 family protein</fullName>
    </recommendedName>
</protein>
<name>A0ABU1CDV4_9GAMM</name>
<proteinExistence type="predicted"/>
<accession>A0ABU1CDV4</accession>
<evidence type="ECO:0000313" key="2">
    <source>
        <dbReference type="EMBL" id="MDR0183341.1"/>
    </source>
</evidence>
<keyword evidence="1" id="KW-1133">Transmembrane helix</keyword>
<organism evidence="2 3">
    <name type="scientific">Lysobacter arvi</name>
    <dbReference type="NCBI Taxonomy" id="3038776"/>
    <lineage>
        <taxon>Bacteria</taxon>
        <taxon>Pseudomonadati</taxon>
        <taxon>Pseudomonadota</taxon>
        <taxon>Gammaproteobacteria</taxon>
        <taxon>Lysobacterales</taxon>
        <taxon>Lysobacteraceae</taxon>
        <taxon>Lysobacter</taxon>
    </lineage>
</organism>
<keyword evidence="3" id="KW-1185">Reference proteome</keyword>
<keyword evidence="1" id="KW-0812">Transmembrane</keyword>
<dbReference type="EMBL" id="JARUHG010000003">
    <property type="protein sequence ID" value="MDR0183341.1"/>
    <property type="molecule type" value="Genomic_DNA"/>
</dbReference>
<dbReference type="RefSeq" id="WP_309262502.1">
    <property type="nucleotide sequence ID" value="NZ_JARUHG010000003.1"/>
</dbReference>
<reference evidence="2 3" key="1">
    <citation type="submission" date="2023-04" db="EMBL/GenBank/DDBJ databases">
        <title>Lysobacter sp. strain UC isolated from soil sample.</title>
        <authorList>
            <person name="Choksket S."/>
            <person name="Harshvardhan F."/>
            <person name="Rana R."/>
            <person name="Patil P.B."/>
            <person name="Korpole S."/>
        </authorList>
    </citation>
    <scope>NUCLEOTIDE SEQUENCE [LARGE SCALE GENOMIC DNA]</scope>
    <source>
        <strain evidence="2 3">UC</strain>
    </source>
</reference>
<comment type="caution">
    <text evidence="2">The sequence shown here is derived from an EMBL/GenBank/DDBJ whole genome shotgun (WGS) entry which is preliminary data.</text>
</comment>
<evidence type="ECO:0000313" key="3">
    <source>
        <dbReference type="Proteomes" id="UP001233535"/>
    </source>
</evidence>
<gene>
    <name evidence="2" type="ORF">P8609_10255</name>
</gene>
<evidence type="ECO:0000256" key="1">
    <source>
        <dbReference type="SAM" id="Phobius"/>
    </source>
</evidence>